<evidence type="ECO:0000256" key="7">
    <source>
        <dbReference type="ARBA" id="ARBA00023180"/>
    </source>
</evidence>
<evidence type="ECO:0000256" key="5">
    <source>
        <dbReference type="ARBA" id="ARBA00023136"/>
    </source>
</evidence>
<sequence>MLCLCWIVVLLPAVTRPQSGGGDVEPRITCTSDIMTDRSSLTCKLVGGENEDDEDEEADGIEKMTACYADFSTATVRTTCVTGSGDTINSRDLSLVVDLNMTVHFKRGGQITTMIDLKKIVKPRSPQVWNVTFNQESNQVLIRVRTPYHREYLKVENQLFQLLIWSSDSTTIQNMTSSEHIVMKIDMERFQKNTKYQVKVRAIPLKHLQGTWSEWSDTFSFFTPAEEKVQEQRDDRWEMSTLTACLVFLVVVTSSVVFIWKNKIFSYMWPNIPHPKHTLVQICKSNKGLLLNFKPEVFSALKVYPLEKTEEQPCEDTEPSITGSSAEGTQSSPPCSTQSFDGSTSTTSVSTEELELSALLSRSSSDGEDTGPSPIDILQRPPTPQAERSSGGHEAEVIGGSQQEEAYVTMSSLYQIK</sequence>
<reference evidence="12" key="1">
    <citation type="journal article" date="2023" name="Eur J">
        <title>Lymphocyte pathway analysis using naturally lymphocyte-deficient fish.</title>
        <authorList>
            <person name="Zhang G."/>
            <person name="Swann J."/>
            <person name="Felder M."/>
            <person name="O'Meara C."/>
            <person name="Boehm T."/>
        </authorList>
    </citation>
    <scope>NUCLEOTIDE SEQUENCE</scope>
</reference>
<keyword evidence="2 9" id="KW-0812">Transmembrane</keyword>
<organism evidence="12">
    <name type="scientific">Chaunax abei</name>
    <name type="common">Coffinfish</name>
    <dbReference type="NCBI Taxonomy" id="181417"/>
    <lineage>
        <taxon>Eukaryota</taxon>
        <taxon>Metazoa</taxon>
        <taxon>Chordata</taxon>
        <taxon>Craniata</taxon>
        <taxon>Vertebrata</taxon>
        <taxon>Euteleostomi</taxon>
        <taxon>Actinopterygii</taxon>
        <taxon>Neopterygii</taxon>
        <taxon>Teleostei</taxon>
        <taxon>Neoteleostei</taxon>
        <taxon>Acanthomorphata</taxon>
        <taxon>Eupercaria</taxon>
        <taxon>Lophiiformes</taxon>
        <taxon>Chaunacoidei</taxon>
        <taxon>Chaunacidae</taxon>
        <taxon>Chaunax</taxon>
    </lineage>
</organism>
<feature type="domain" description="Fibronectin type-III" evidence="11">
    <location>
        <begin position="122"/>
        <end position="226"/>
    </location>
</feature>
<dbReference type="PANTHER" id="PTHR23037">
    <property type="entry name" value="CYTOKINE RECEPTOR"/>
    <property type="match status" value="1"/>
</dbReference>
<dbReference type="EMBL" id="OR295584">
    <property type="protein sequence ID" value="WKN12638.1"/>
    <property type="molecule type" value="mRNA"/>
</dbReference>
<dbReference type="GO" id="GO:0046427">
    <property type="term" value="P:positive regulation of receptor signaling pathway via JAK-STAT"/>
    <property type="evidence" value="ECO:0007669"/>
    <property type="project" value="TreeGrafter"/>
</dbReference>
<reference evidence="12" key="2">
    <citation type="submission" date="2023-07" db="EMBL/GenBank/DDBJ databases">
        <authorList>
            <person name="Zhang G."/>
            <person name="Swann J.B."/>
            <person name="Felder M."/>
            <person name="O'Meara C."/>
            <person name="Boehm T."/>
        </authorList>
    </citation>
    <scope>NUCLEOTIDE SEQUENCE</scope>
</reference>
<evidence type="ECO:0000259" key="11">
    <source>
        <dbReference type="PROSITE" id="PS50853"/>
    </source>
</evidence>
<dbReference type="GO" id="GO:0030097">
    <property type="term" value="P:hemopoiesis"/>
    <property type="evidence" value="ECO:0007669"/>
    <property type="project" value="TreeGrafter"/>
</dbReference>
<feature type="region of interest" description="Disordered" evidence="8">
    <location>
        <begin position="308"/>
        <end position="405"/>
    </location>
</feature>
<dbReference type="InterPro" id="IPR003961">
    <property type="entry name" value="FN3_dom"/>
</dbReference>
<comment type="subcellular location">
    <subcellularLocation>
        <location evidence="1">Membrane</location>
        <topology evidence="1">Single-pass type I membrane protein</topology>
    </subcellularLocation>
</comment>
<evidence type="ECO:0000256" key="1">
    <source>
        <dbReference type="ARBA" id="ARBA00004479"/>
    </source>
</evidence>
<dbReference type="CDD" id="cd00063">
    <property type="entry name" value="FN3"/>
    <property type="match status" value="1"/>
</dbReference>
<evidence type="ECO:0000256" key="4">
    <source>
        <dbReference type="ARBA" id="ARBA00022989"/>
    </source>
</evidence>
<feature type="chain" id="PRO_5041425990" evidence="10">
    <location>
        <begin position="18"/>
        <end position="417"/>
    </location>
</feature>
<dbReference type="GO" id="GO:0009897">
    <property type="term" value="C:external side of plasma membrane"/>
    <property type="evidence" value="ECO:0007669"/>
    <property type="project" value="TreeGrafter"/>
</dbReference>
<feature type="transmembrane region" description="Helical" evidence="9">
    <location>
        <begin position="239"/>
        <end position="260"/>
    </location>
</feature>
<dbReference type="PROSITE" id="PS01355">
    <property type="entry name" value="HEMATOPO_REC_S_F1"/>
    <property type="match status" value="1"/>
</dbReference>
<dbReference type="PANTHER" id="PTHR23037:SF27">
    <property type="entry name" value="INTERLEUKIN-7 RECEPTOR SUBUNIT ALPHA"/>
    <property type="match status" value="1"/>
</dbReference>
<evidence type="ECO:0000256" key="3">
    <source>
        <dbReference type="ARBA" id="ARBA00022729"/>
    </source>
</evidence>
<gene>
    <name evidence="12" type="primary">il7r</name>
</gene>
<dbReference type="SUPFAM" id="SSF49265">
    <property type="entry name" value="Fibronectin type III"/>
    <property type="match status" value="1"/>
</dbReference>
<dbReference type="InterPro" id="IPR013783">
    <property type="entry name" value="Ig-like_fold"/>
</dbReference>
<feature type="compositionally biased region" description="Polar residues" evidence="8">
    <location>
        <begin position="319"/>
        <end position="342"/>
    </location>
</feature>
<dbReference type="InterPro" id="IPR036116">
    <property type="entry name" value="FN3_sf"/>
</dbReference>
<name>A0AA49GHJ8_CHAAE</name>
<dbReference type="AlphaFoldDB" id="A0AA49GHJ8"/>
<keyword evidence="7" id="KW-0325">Glycoprotein</keyword>
<evidence type="ECO:0000256" key="6">
    <source>
        <dbReference type="ARBA" id="ARBA00023170"/>
    </source>
</evidence>
<keyword evidence="6" id="KW-0675">Receptor</keyword>
<dbReference type="InterPro" id="IPR003531">
    <property type="entry name" value="Hempt_rcpt_S_F1_CS"/>
</dbReference>
<accession>A0AA49GHJ8</accession>
<dbReference type="GO" id="GO:0004896">
    <property type="term" value="F:cytokine receptor activity"/>
    <property type="evidence" value="ECO:0007669"/>
    <property type="project" value="InterPro"/>
</dbReference>
<proteinExistence type="evidence at transcript level"/>
<keyword evidence="5 9" id="KW-0472">Membrane</keyword>
<keyword evidence="4 9" id="KW-1133">Transmembrane helix</keyword>
<feature type="compositionally biased region" description="Low complexity" evidence="8">
    <location>
        <begin position="343"/>
        <end position="364"/>
    </location>
</feature>
<evidence type="ECO:0000256" key="2">
    <source>
        <dbReference type="ARBA" id="ARBA00022692"/>
    </source>
</evidence>
<evidence type="ECO:0000313" key="12">
    <source>
        <dbReference type="EMBL" id="WKN12638.1"/>
    </source>
</evidence>
<protein>
    <submittedName>
        <fullName evidence="12">IL7r</fullName>
    </submittedName>
</protein>
<evidence type="ECO:0000256" key="10">
    <source>
        <dbReference type="SAM" id="SignalP"/>
    </source>
</evidence>
<dbReference type="PROSITE" id="PS50853">
    <property type="entry name" value="FN3"/>
    <property type="match status" value="1"/>
</dbReference>
<evidence type="ECO:0000256" key="9">
    <source>
        <dbReference type="SAM" id="Phobius"/>
    </source>
</evidence>
<evidence type="ECO:0000256" key="8">
    <source>
        <dbReference type="SAM" id="MobiDB-lite"/>
    </source>
</evidence>
<feature type="signal peptide" evidence="10">
    <location>
        <begin position="1"/>
        <end position="17"/>
    </location>
</feature>
<keyword evidence="3 10" id="KW-0732">Signal</keyword>
<dbReference type="Gene3D" id="2.60.40.10">
    <property type="entry name" value="Immunoglobulins"/>
    <property type="match status" value="1"/>
</dbReference>